<name>A0A8H7VRI2_9FUNG</name>
<dbReference type="CDD" id="cd00144">
    <property type="entry name" value="MPP_PPP_family"/>
    <property type="match status" value="1"/>
</dbReference>
<comment type="caution">
    <text evidence="3">The sequence shown here is derived from an EMBL/GenBank/DDBJ whole genome shotgun (WGS) entry which is preliminary data.</text>
</comment>
<feature type="domain" description="Calcineurin-like phosphoesterase" evidence="2">
    <location>
        <begin position="91"/>
        <end position="245"/>
    </location>
</feature>
<evidence type="ECO:0000259" key="2">
    <source>
        <dbReference type="Pfam" id="PF00149"/>
    </source>
</evidence>
<dbReference type="PANTHER" id="PTHR42850:SF4">
    <property type="entry name" value="ZINC-DEPENDENT ENDOPOLYPHOSPHATASE"/>
    <property type="match status" value="1"/>
</dbReference>
<reference evidence="3" key="1">
    <citation type="submission" date="2021-01" db="EMBL/GenBank/DDBJ databases">
        <title>Metabolic potential, ecology and presence of endohyphal bacteria is reflected in genomic diversity of Mucoromycotina.</title>
        <authorList>
            <person name="Muszewska A."/>
            <person name="Okrasinska A."/>
            <person name="Steczkiewicz K."/>
            <person name="Drgas O."/>
            <person name="Orlowska M."/>
            <person name="Perlinska-Lenart U."/>
            <person name="Aleksandrzak-Piekarczyk T."/>
            <person name="Szatraj K."/>
            <person name="Zielenkiewicz U."/>
            <person name="Pilsyk S."/>
            <person name="Malc E."/>
            <person name="Mieczkowski P."/>
            <person name="Kruszewska J.S."/>
            <person name="Biernat P."/>
            <person name="Pawlowska J."/>
        </authorList>
    </citation>
    <scope>NUCLEOTIDE SEQUENCE</scope>
    <source>
        <strain evidence="3">WA0000018081</strain>
    </source>
</reference>
<keyword evidence="1" id="KW-0812">Transmembrane</keyword>
<dbReference type="InterPro" id="IPR004843">
    <property type="entry name" value="Calcineurin-like_PHP"/>
</dbReference>
<dbReference type="InterPro" id="IPR050126">
    <property type="entry name" value="Ap4A_hydrolase"/>
</dbReference>
<dbReference type="InterPro" id="IPR014867">
    <property type="entry name" value="Spore_coat_CotH_CotH2/3/7"/>
</dbReference>
<dbReference type="InterPro" id="IPR029052">
    <property type="entry name" value="Metallo-depent_PP-like"/>
</dbReference>
<dbReference type="Proteomes" id="UP000613177">
    <property type="component" value="Unassembled WGS sequence"/>
</dbReference>
<organism evidence="3 4">
    <name type="scientific">Thamnidium elegans</name>
    <dbReference type="NCBI Taxonomy" id="101142"/>
    <lineage>
        <taxon>Eukaryota</taxon>
        <taxon>Fungi</taxon>
        <taxon>Fungi incertae sedis</taxon>
        <taxon>Mucoromycota</taxon>
        <taxon>Mucoromycotina</taxon>
        <taxon>Mucoromycetes</taxon>
        <taxon>Mucorales</taxon>
        <taxon>Mucorineae</taxon>
        <taxon>Mucoraceae</taxon>
        <taxon>Thamnidium</taxon>
    </lineage>
</organism>
<evidence type="ECO:0000313" key="4">
    <source>
        <dbReference type="Proteomes" id="UP000613177"/>
    </source>
</evidence>
<keyword evidence="4" id="KW-1185">Reference proteome</keyword>
<dbReference type="PANTHER" id="PTHR42850">
    <property type="entry name" value="METALLOPHOSPHOESTERASE"/>
    <property type="match status" value="1"/>
</dbReference>
<dbReference type="Gene3D" id="3.60.21.10">
    <property type="match status" value="1"/>
</dbReference>
<sequence length="848" mass="94619">MAHFGRDDVSSFEYVDAIPTNPRTSRQKKLWRNIAIAVTAVIVIVIVIVVAVVVSQNNKIKSSSGQYPISPYAHMTKLVTVDDADIQQKERIFVVGDIHGCLTEFNQLLTTIKYDSSKDQMILAGDITTKGPGSVGVIRRAQELGMLCVRGNHDDKVVRLKAYELEKGLKAMSPPSANMPEGGVPDPIKFKNYHVAISTQLTQSDFDYLASCPVMLHLPSLNNTVVAHGGLDPKIESLQDQVPYLVMNMRDIDSGGKPSPESGVGTSWATLWNTKMTTASEKMNVYYGHDAGRGLNIQANTFGLDSGCVYGDYLTAMDIKTRLRTQIKCTNYDKKGANDLITYHVVTISLLTPGQGMSVLVDGTHYPLQQSNTVPMLYTGSAPKSQTGYQYTITKGGNPTETEIFERSAEYLSEEQSFNDVYGQPWRKLDETNPLPQLYSFDKERYSPLGGMSDPAASNLYEDGTVATIHISASPEQVLAMHQKKMDKKISLLADLTYINYNSIQEFKNVSFKVSGHSSRQWSKVPYKVKIPRKAYPDGLYRRWHLKLRSESTDPTMVREKLYNDVLKSTGIVAARGGYVRLYINDKPIGLFLTVDDPASSTFIRETMYGGDRKQHIGAIIKADAAEGSTTANLNYLGEDPDLYESETYEVKKESPKGHPSAINDLIKFTRFIREYNASAIPDDARAVKIWEEHLDITSYIRQLAVEYVVLPVDFDYTFGNGVEADQTRFLTGKPLEMSEGQPINSYLWDKIRSTPYLLGIYYETIKDINEQLMTPDILNARIDSIVNLIESSIVWEQSLVTQTTGLKSSKSIADFKSAFVAGSKNKIDLLIGLKEWIKIKHSSVLQL</sequence>
<dbReference type="Pfam" id="PF08757">
    <property type="entry name" value="CotH"/>
    <property type="match status" value="1"/>
</dbReference>
<feature type="transmembrane region" description="Helical" evidence="1">
    <location>
        <begin position="33"/>
        <end position="54"/>
    </location>
</feature>
<evidence type="ECO:0000256" key="1">
    <source>
        <dbReference type="SAM" id="Phobius"/>
    </source>
</evidence>
<dbReference type="GO" id="GO:0005737">
    <property type="term" value="C:cytoplasm"/>
    <property type="evidence" value="ECO:0007669"/>
    <property type="project" value="TreeGrafter"/>
</dbReference>
<keyword evidence="1" id="KW-0472">Membrane</keyword>
<dbReference type="GO" id="GO:0000298">
    <property type="term" value="F:endopolyphosphatase activity"/>
    <property type="evidence" value="ECO:0007669"/>
    <property type="project" value="TreeGrafter"/>
</dbReference>
<dbReference type="AlphaFoldDB" id="A0A8H7VRI2"/>
<dbReference type="SUPFAM" id="SSF56300">
    <property type="entry name" value="Metallo-dependent phosphatases"/>
    <property type="match status" value="1"/>
</dbReference>
<accession>A0A8H7VRI2</accession>
<dbReference type="EMBL" id="JAEPRE010000204">
    <property type="protein sequence ID" value="KAG2230405.1"/>
    <property type="molecule type" value="Genomic_DNA"/>
</dbReference>
<gene>
    <name evidence="3" type="ORF">INT48_008769</name>
</gene>
<dbReference type="Pfam" id="PF00149">
    <property type="entry name" value="Metallophos"/>
    <property type="match status" value="1"/>
</dbReference>
<protein>
    <recommendedName>
        <fullName evidence="2">Calcineurin-like phosphoesterase domain-containing protein</fullName>
    </recommendedName>
</protein>
<dbReference type="GO" id="GO:0016791">
    <property type="term" value="F:phosphatase activity"/>
    <property type="evidence" value="ECO:0007669"/>
    <property type="project" value="TreeGrafter"/>
</dbReference>
<dbReference type="GO" id="GO:0006798">
    <property type="term" value="P:polyphosphate catabolic process"/>
    <property type="evidence" value="ECO:0007669"/>
    <property type="project" value="TreeGrafter"/>
</dbReference>
<keyword evidence="1" id="KW-1133">Transmembrane helix</keyword>
<evidence type="ECO:0000313" key="3">
    <source>
        <dbReference type="EMBL" id="KAG2230405.1"/>
    </source>
</evidence>
<proteinExistence type="predicted"/>